<accession>A0ABQ3FMF5</accession>
<dbReference type="PROSITE" id="PS51462">
    <property type="entry name" value="NUDIX"/>
    <property type="match status" value="1"/>
</dbReference>
<proteinExistence type="inferred from homology"/>
<comment type="caution">
    <text evidence="14">The sequence shown here is derived from an EMBL/GenBank/DDBJ whole genome shotgun (WGS) entry which is preliminary data.</text>
</comment>
<evidence type="ECO:0000256" key="2">
    <source>
        <dbReference type="ARBA" id="ARBA00007482"/>
    </source>
</evidence>
<dbReference type="RefSeq" id="WP_189518803.1">
    <property type="nucleotide sequence ID" value="NZ_BMZM01000003.1"/>
</dbReference>
<dbReference type="CDD" id="cd24155">
    <property type="entry name" value="NUDIX_ADPRase"/>
    <property type="match status" value="1"/>
</dbReference>
<sequence length="209" mass="24113">MTSHDRTPLPRFDQQDVEHIEDEPLHRGFFNLDRINVRYRQYQGGWSETIQREVFRHHDAVGVLLYDVERDAVVLVEQFRAGAMGRAFSPWLLEPAAGLIDSDESPEEVARREVQEETGCEAEQLIEMHRYFPSPGACDEYITLYCALVDSGDVGGIHGLEEEHEDIMVRVLPFRDVWGMLEDGTINNAMSLIALYWLARERPALRARR</sequence>
<reference evidence="15" key="1">
    <citation type="journal article" date="2019" name="Int. J. Syst. Evol. Microbiol.">
        <title>The Global Catalogue of Microorganisms (GCM) 10K type strain sequencing project: providing services to taxonomists for standard genome sequencing and annotation.</title>
        <authorList>
            <consortium name="The Broad Institute Genomics Platform"/>
            <consortium name="The Broad Institute Genome Sequencing Center for Infectious Disease"/>
            <person name="Wu L."/>
            <person name="Ma J."/>
        </authorList>
    </citation>
    <scope>NUCLEOTIDE SEQUENCE [LARGE SCALE GENOMIC DNA]</scope>
    <source>
        <strain evidence="15">KCTC 42082</strain>
    </source>
</reference>
<comment type="function">
    <text evidence="8">Acts on ADP-mannose and ADP-glucose as well as ADP-ribose. Prevents glycogen biosynthesis. The reaction catalyzed by this enzyme is a limiting step of the gluconeogenic process.</text>
</comment>
<dbReference type="Pfam" id="PF00293">
    <property type="entry name" value="NUDIX"/>
    <property type="match status" value="1"/>
</dbReference>
<comment type="catalytic activity">
    <reaction evidence="12">
        <text>ADP-D-ribose + H2O = D-ribose 5-phosphate + AMP + 2 H(+)</text>
        <dbReference type="Rhea" id="RHEA:10412"/>
        <dbReference type="ChEBI" id="CHEBI:15377"/>
        <dbReference type="ChEBI" id="CHEBI:15378"/>
        <dbReference type="ChEBI" id="CHEBI:57967"/>
        <dbReference type="ChEBI" id="CHEBI:78346"/>
        <dbReference type="ChEBI" id="CHEBI:456215"/>
        <dbReference type="EC" id="3.6.1.13"/>
    </reaction>
</comment>
<evidence type="ECO:0000256" key="4">
    <source>
        <dbReference type="ARBA" id="ARBA00013297"/>
    </source>
</evidence>
<keyword evidence="7" id="KW-0460">Magnesium</keyword>
<evidence type="ECO:0000256" key="12">
    <source>
        <dbReference type="ARBA" id="ARBA00049546"/>
    </source>
</evidence>
<comment type="similarity">
    <text evidence="2">Belongs to the Nudix hydrolase family. NudF subfamily.</text>
</comment>
<name>A0ABQ3FMF5_9GAMM</name>
<dbReference type="NCBIfam" id="TIGR00052">
    <property type="entry name" value="nudix-type nucleoside diphosphatase, YffH/AdpP family"/>
    <property type="match status" value="1"/>
</dbReference>
<evidence type="ECO:0000256" key="8">
    <source>
        <dbReference type="ARBA" id="ARBA00025164"/>
    </source>
</evidence>
<dbReference type="PANTHER" id="PTHR11839">
    <property type="entry name" value="UDP/ADP-SUGAR PYROPHOSPHATASE"/>
    <property type="match status" value="1"/>
</dbReference>
<evidence type="ECO:0000313" key="15">
    <source>
        <dbReference type="Proteomes" id="UP000604243"/>
    </source>
</evidence>
<dbReference type="EMBL" id="BMZM01000003">
    <property type="protein sequence ID" value="GHC30432.1"/>
    <property type="molecule type" value="Genomic_DNA"/>
</dbReference>
<evidence type="ECO:0000256" key="10">
    <source>
        <dbReference type="ARBA" id="ARBA00030308"/>
    </source>
</evidence>
<dbReference type="InterPro" id="IPR020084">
    <property type="entry name" value="NUDIX_hydrolase_CS"/>
</dbReference>
<organism evidence="14 15">
    <name type="scientific">Kushneria pakistanensis</name>
    <dbReference type="NCBI Taxonomy" id="1508770"/>
    <lineage>
        <taxon>Bacteria</taxon>
        <taxon>Pseudomonadati</taxon>
        <taxon>Pseudomonadota</taxon>
        <taxon>Gammaproteobacteria</taxon>
        <taxon>Oceanospirillales</taxon>
        <taxon>Halomonadaceae</taxon>
        <taxon>Kushneria</taxon>
    </lineage>
</organism>
<evidence type="ECO:0000256" key="1">
    <source>
        <dbReference type="ARBA" id="ARBA00001946"/>
    </source>
</evidence>
<keyword evidence="15" id="KW-1185">Reference proteome</keyword>
<dbReference type="PROSITE" id="PS00893">
    <property type="entry name" value="NUDIX_BOX"/>
    <property type="match status" value="1"/>
</dbReference>
<dbReference type="PANTHER" id="PTHR11839:SF5">
    <property type="entry name" value="ADP-RIBOSE PYROPHOSPHATASE"/>
    <property type="match status" value="1"/>
</dbReference>
<gene>
    <name evidence="14" type="primary">aspP</name>
    <name evidence="14" type="ORF">GCM10010082_25660</name>
</gene>
<dbReference type="InterPro" id="IPR004385">
    <property type="entry name" value="NDP_pyrophosphatase"/>
</dbReference>
<evidence type="ECO:0000256" key="9">
    <source>
        <dbReference type="ARBA" id="ARBA00030162"/>
    </source>
</evidence>
<evidence type="ECO:0000256" key="6">
    <source>
        <dbReference type="ARBA" id="ARBA00022801"/>
    </source>
</evidence>
<evidence type="ECO:0000259" key="13">
    <source>
        <dbReference type="PROSITE" id="PS51462"/>
    </source>
</evidence>
<evidence type="ECO:0000256" key="7">
    <source>
        <dbReference type="ARBA" id="ARBA00022842"/>
    </source>
</evidence>
<dbReference type="SUPFAM" id="SSF55811">
    <property type="entry name" value="Nudix"/>
    <property type="match status" value="1"/>
</dbReference>
<feature type="domain" description="Nudix hydrolase" evidence="13">
    <location>
        <begin position="56"/>
        <end position="194"/>
    </location>
</feature>
<keyword evidence="5" id="KW-0479">Metal-binding</keyword>
<evidence type="ECO:0000256" key="11">
    <source>
        <dbReference type="ARBA" id="ARBA00033056"/>
    </source>
</evidence>
<evidence type="ECO:0000313" key="14">
    <source>
        <dbReference type="EMBL" id="GHC30432.1"/>
    </source>
</evidence>
<dbReference type="InterPro" id="IPR000086">
    <property type="entry name" value="NUDIX_hydrolase_dom"/>
</dbReference>
<evidence type="ECO:0000256" key="3">
    <source>
        <dbReference type="ARBA" id="ARBA00012453"/>
    </source>
</evidence>
<dbReference type="Proteomes" id="UP000604243">
    <property type="component" value="Unassembled WGS sequence"/>
</dbReference>
<protein>
    <recommendedName>
        <fullName evidence="4">ADP-ribose pyrophosphatase</fullName>
        <ecNumber evidence="3">3.6.1.13</ecNumber>
    </recommendedName>
    <alternativeName>
        <fullName evidence="9">ADP-ribose diphosphatase</fullName>
    </alternativeName>
    <alternativeName>
        <fullName evidence="11">ADP-ribose phosphohydrolase</fullName>
    </alternativeName>
    <alternativeName>
        <fullName evidence="10">Adenosine diphosphoribose pyrophosphatase</fullName>
    </alternativeName>
</protein>
<evidence type="ECO:0000256" key="5">
    <source>
        <dbReference type="ARBA" id="ARBA00022723"/>
    </source>
</evidence>
<comment type="cofactor">
    <cofactor evidence="1">
        <name>Mg(2+)</name>
        <dbReference type="ChEBI" id="CHEBI:18420"/>
    </cofactor>
</comment>
<keyword evidence="6" id="KW-0378">Hydrolase</keyword>
<dbReference type="EC" id="3.6.1.13" evidence="3"/>
<dbReference type="InterPro" id="IPR015797">
    <property type="entry name" value="NUDIX_hydrolase-like_dom_sf"/>
</dbReference>
<dbReference type="Gene3D" id="3.90.79.10">
    <property type="entry name" value="Nucleoside Triphosphate Pyrophosphohydrolase"/>
    <property type="match status" value="1"/>
</dbReference>